<dbReference type="OrthoDB" id="156595at2"/>
<feature type="transmembrane region" description="Helical" evidence="1">
    <location>
        <begin position="6"/>
        <end position="22"/>
    </location>
</feature>
<evidence type="ECO:0000313" key="3">
    <source>
        <dbReference type="Proteomes" id="UP000287352"/>
    </source>
</evidence>
<feature type="transmembrane region" description="Helical" evidence="1">
    <location>
        <begin position="153"/>
        <end position="177"/>
    </location>
</feature>
<evidence type="ECO:0008006" key="4">
    <source>
        <dbReference type="Google" id="ProtNLM"/>
    </source>
</evidence>
<accession>A0A401ZTD9</accession>
<dbReference type="Proteomes" id="UP000287352">
    <property type="component" value="Unassembled WGS sequence"/>
</dbReference>
<feature type="transmembrane region" description="Helical" evidence="1">
    <location>
        <begin position="29"/>
        <end position="52"/>
    </location>
</feature>
<dbReference type="AlphaFoldDB" id="A0A401ZTD9"/>
<comment type="caution">
    <text evidence="2">The sequence shown here is derived from an EMBL/GenBank/DDBJ whole genome shotgun (WGS) entry which is preliminary data.</text>
</comment>
<dbReference type="EMBL" id="BIFR01000001">
    <property type="protein sequence ID" value="GCE10145.1"/>
    <property type="molecule type" value="Genomic_DNA"/>
</dbReference>
<reference evidence="3" key="1">
    <citation type="submission" date="2018-12" db="EMBL/GenBank/DDBJ databases">
        <title>Tengunoibacter tsumagoiensis gen. nov., sp. nov., Dictyobacter kobayashii sp. nov., D. alpinus sp. nov., and D. joshuensis sp. nov. and description of Dictyobacteraceae fam. nov. within the order Ktedonobacterales isolated from Tengu-no-mugimeshi.</title>
        <authorList>
            <person name="Wang C.M."/>
            <person name="Zheng Y."/>
            <person name="Sakai Y."/>
            <person name="Toyoda A."/>
            <person name="Minakuchi Y."/>
            <person name="Abe K."/>
            <person name="Yokota A."/>
            <person name="Yabe S."/>
        </authorList>
    </citation>
    <scope>NUCLEOTIDE SEQUENCE [LARGE SCALE GENOMIC DNA]</scope>
    <source>
        <strain evidence="3">Uno3</strain>
    </source>
</reference>
<dbReference type="RefSeq" id="WP_126577769.1">
    <property type="nucleotide sequence ID" value="NZ_BIFR01000001.1"/>
</dbReference>
<name>A0A401ZTD9_9CHLR</name>
<keyword evidence="1" id="KW-0812">Transmembrane</keyword>
<gene>
    <name evidence="2" type="ORF">KTT_00040</name>
</gene>
<proteinExistence type="predicted"/>
<feature type="transmembrane region" description="Helical" evidence="1">
    <location>
        <begin position="118"/>
        <end position="141"/>
    </location>
</feature>
<evidence type="ECO:0000313" key="2">
    <source>
        <dbReference type="EMBL" id="GCE10145.1"/>
    </source>
</evidence>
<protein>
    <recommendedName>
        <fullName evidence="4">DUF2878 domain-containing protein</fullName>
    </recommendedName>
</protein>
<sequence length="198" mass="22440">MEFLTLTAPYLVILYAAVLLFIRPTRAAWLASLLAGLLMGIINIVGDLLAYSAHWWHYSFHAMTFQSVPAYLLPVINAFNAMESNWHISLPFYLTPVLIFGSLGYLFVWRFWRSRAHWVSLVALVAVPLFCIVRDILGGVSNTSFQIWENVPAAIIATVVMWLVAFFAGFLLFWFLAPARSTQEEELTTLGEAQVHKQ</sequence>
<keyword evidence="3" id="KW-1185">Reference proteome</keyword>
<keyword evidence="1" id="KW-1133">Transmembrane helix</keyword>
<evidence type="ECO:0000256" key="1">
    <source>
        <dbReference type="SAM" id="Phobius"/>
    </source>
</evidence>
<keyword evidence="1" id="KW-0472">Membrane</keyword>
<feature type="transmembrane region" description="Helical" evidence="1">
    <location>
        <begin position="91"/>
        <end position="112"/>
    </location>
</feature>
<organism evidence="2 3">
    <name type="scientific">Tengunoibacter tsumagoiensis</name>
    <dbReference type="NCBI Taxonomy" id="2014871"/>
    <lineage>
        <taxon>Bacteria</taxon>
        <taxon>Bacillati</taxon>
        <taxon>Chloroflexota</taxon>
        <taxon>Ktedonobacteria</taxon>
        <taxon>Ktedonobacterales</taxon>
        <taxon>Dictyobacteraceae</taxon>
        <taxon>Tengunoibacter</taxon>
    </lineage>
</organism>